<evidence type="ECO:0000259" key="12">
    <source>
        <dbReference type="SMART" id="SM01376"/>
    </source>
</evidence>
<dbReference type="PROSITE" id="PS00302">
    <property type="entry name" value="IF5A_HYPUSINE"/>
    <property type="match status" value="1"/>
</dbReference>
<evidence type="ECO:0000256" key="1">
    <source>
        <dbReference type="ARBA" id="ARBA00003980"/>
    </source>
</evidence>
<dbReference type="GO" id="GO:0003743">
    <property type="term" value="F:translation initiation factor activity"/>
    <property type="evidence" value="ECO:0007669"/>
    <property type="project" value="UniProtKB-UniRule"/>
</dbReference>
<dbReference type="InterPro" id="IPR001884">
    <property type="entry name" value="IF5A-like"/>
</dbReference>
<dbReference type="AlphaFoldDB" id="A0A2V2NJ27"/>
<evidence type="ECO:0000256" key="5">
    <source>
        <dbReference type="ARBA" id="ARBA00022490"/>
    </source>
</evidence>
<name>A0A2V2NJ27_9EURY</name>
<evidence type="ECO:0000256" key="7">
    <source>
        <dbReference type="ARBA" id="ARBA00022917"/>
    </source>
</evidence>
<keyword evidence="7 11" id="KW-0648">Protein biosynthesis</keyword>
<dbReference type="PANTHER" id="PTHR11673">
    <property type="entry name" value="TRANSLATION INITIATION FACTOR 5A FAMILY MEMBER"/>
    <property type="match status" value="1"/>
</dbReference>
<dbReference type="InterPro" id="IPR008991">
    <property type="entry name" value="Translation_prot_SH3-like_sf"/>
</dbReference>
<comment type="function">
    <text evidence="1 11">Functions by promoting the formation of the first peptide bond.</text>
</comment>
<dbReference type="GO" id="GO:0043022">
    <property type="term" value="F:ribosome binding"/>
    <property type="evidence" value="ECO:0007669"/>
    <property type="project" value="InterPro"/>
</dbReference>
<feature type="domain" description="Translation initiation factor 5A C-terminal" evidence="12">
    <location>
        <begin position="68"/>
        <end position="127"/>
    </location>
</feature>
<organism evidence="13 14">
    <name type="scientific">Methanospirillum stamsii</name>
    <dbReference type="NCBI Taxonomy" id="1277351"/>
    <lineage>
        <taxon>Archaea</taxon>
        <taxon>Methanobacteriati</taxon>
        <taxon>Methanobacteriota</taxon>
        <taxon>Stenosarchaea group</taxon>
        <taxon>Methanomicrobia</taxon>
        <taxon>Methanomicrobiales</taxon>
        <taxon>Methanospirillaceae</taxon>
        <taxon>Methanospirillum</taxon>
    </lineage>
</organism>
<sequence length="127" mass="14168">MKEQTEVGKLKEGKYLLVEDEPCKILSISVSKPGKHGAAKARLDVMGIFDGVKRSIVQPVSAKVYAPIVERRNAQVISIAGNVVQMMDLEDFSNFEVTVTDDVVGRIEAGKETMYIYSMEKRKIDFL</sequence>
<evidence type="ECO:0000256" key="2">
    <source>
        <dbReference type="ARBA" id="ARBA00004496"/>
    </source>
</evidence>
<evidence type="ECO:0000256" key="6">
    <source>
        <dbReference type="ARBA" id="ARBA00022540"/>
    </source>
</evidence>
<dbReference type="Proteomes" id="UP000245934">
    <property type="component" value="Unassembled WGS sequence"/>
</dbReference>
<dbReference type="GO" id="GO:0045905">
    <property type="term" value="P:positive regulation of translational termination"/>
    <property type="evidence" value="ECO:0007669"/>
    <property type="project" value="InterPro"/>
</dbReference>
<dbReference type="NCBIfam" id="TIGR00037">
    <property type="entry name" value="eIF_5A"/>
    <property type="match status" value="1"/>
</dbReference>
<dbReference type="SUPFAM" id="SSF50104">
    <property type="entry name" value="Translation proteins SH3-like domain"/>
    <property type="match status" value="1"/>
</dbReference>
<dbReference type="SUPFAM" id="SSF50249">
    <property type="entry name" value="Nucleic acid-binding proteins"/>
    <property type="match status" value="1"/>
</dbReference>
<dbReference type="RefSeq" id="WP_109940195.1">
    <property type="nucleotide sequence ID" value="NZ_CP176366.1"/>
</dbReference>
<dbReference type="NCBIfam" id="NF003076">
    <property type="entry name" value="PRK03999.1"/>
    <property type="match status" value="1"/>
</dbReference>
<reference evidence="13 14" key="1">
    <citation type="submission" date="2018-05" db="EMBL/GenBank/DDBJ databases">
        <title>Draft genome of Methanospirillum stamsii Pt1.</title>
        <authorList>
            <person name="Dueholm M.S."/>
            <person name="Nielsen P.H."/>
            <person name="Bakmann L.F."/>
            <person name="Otzen D.E."/>
        </authorList>
    </citation>
    <scope>NUCLEOTIDE SEQUENCE [LARGE SCALE GENOMIC DNA]</scope>
    <source>
        <strain evidence="13 14">Pt1</strain>
    </source>
</reference>
<dbReference type="CDD" id="cd04467">
    <property type="entry name" value="S1_aIF5A"/>
    <property type="match status" value="1"/>
</dbReference>
<dbReference type="Gene3D" id="2.30.30.30">
    <property type="match status" value="1"/>
</dbReference>
<dbReference type="GO" id="GO:0003723">
    <property type="term" value="F:RNA binding"/>
    <property type="evidence" value="ECO:0007669"/>
    <property type="project" value="InterPro"/>
</dbReference>
<evidence type="ECO:0000256" key="9">
    <source>
        <dbReference type="ARBA" id="ARBA00032030"/>
    </source>
</evidence>
<evidence type="ECO:0000313" key="13">
    <source>
        <dbReference type="EMBL" id="PWR75333.1"/>
    </source>
</evidence>
<dbReference type="GO" id="GO:0003746">
    <property type="term" value="F:translation elongation factor activity"/>
    <property type="evidence" value="ECO:0007669"/>
    <property type="project" value="InterPro"/>
</dbReference>
<dbReference type="EMBL" id="QGMZ01000011">
    <property type="protein sequence ID" value="PWR75333.1"/>
    <property type="molecule type" value="Genomic_DNA"/>
</dbReference>
<proteinExistence type="inferred from homology"/>
<dbReference type="Pfam" id="PF21485">
    <property type="entry name" value="IF5A-like_N"/>
    <property type="match status" value="1"/>
</dbReference>
<comment type="caution">
    <text evidence="13">The sequence shown here is derived from an EMBL/GenBank/DDBJ whole genome shotgun (WGS) entry which is preliminary data.</text>
</comment>
<dbReference type="InterPro" id="IPR012340">
    <property type="entry name" value="NA-bd_OB-fold"/>
</dbReference>
<dbReference type="InterPro" id="IPR048670">
    <property type="entry name" value="IF5A-like_N"/>
</dbReference>
<dbReference type="GeneID" id="97610812"/>
<gene>
    <name evidence="11" type="primary">eif5a</name>
    <name evidence="13" type="ORF">DLD82_05640</name>
</gene>
<dbReference type="InterPro" id="IPR019769">
    <property type="entry name" value="Trans_elong_IF5A_hypusine_site"/>
</dbReference>
<comment type="subcellular location">
    <subcellularLocation>
        <location evidence="2 11">Cytoplasm</location>
    </subcellularLocation>
</comment>
<comment type="similarity">
    <text evidence="3 11">Belongs to the eIF-5A family.</text>
</comment>
<dbReference type="HAMAP" id="MF_00085">
    <property type="entry name" value="eIF_5A"/>
    <property type="match status" value="1"/>
</dbReference>
<accession>A0A2V2NJ27</accession>
<keyword evidence="8 11" id="KW-0385">Hypusine</keyword>
<evidence type="ECO:0000256" key="8">
    <source>
        <dbReference type="ARBA" id="ARBA00023071"/>
    </source>
</evidence>
<keyword evidence="6 11" id="KW-0396">Initiation factor</keyword>
<evidence type="ECO:0000256" key="11">
    <source>
        <dbReference type="HAMAP-Rule" id="MF_00085"/>
    </source>
</evidence>
<dbReference type="GO" id="GO:0045901">
    <property type="term" value="P:positive regulation of translational elongation"/>
    <property type="evidence" value="ECO:0007669"/>
    <property type="project" value="InterPro"/>
</dbReference>
<keyword evidence="5 11" id="KW-0963">Cytoplasm</keyword>
<dbReference type="SMART" id="SM01376">
    <property type="entry name" value="eIF-5a"/>
    <property type="match status" value="1"/>
</dbReference>
<dbReference type="InterPro" id="IPR022847">
    <property type="entry name" value="Transl_elong_IF5A_arc"/>
</dbReference>
<dbReference type="OrthoDB" id="23689at2157"/>
<evidence type="ECO:0000256" key="3">
    <source>
        <dbReference type="ARBA" id="ARBA00006016"/>
    </source>
</evidence>
<feature type="modified residue" description="Hypusine" evidence="11">
    <location>
        <position position="35"/>
    </location>
</feature>
<keyword evidence="14" id="KW-1185">Reference proteome</keyword>
<evidence type="ECO:0000256" key="4">
    <source>
        <dbReference type="ARBA" id="ARBA00016327"/>
    </source>
</evidence>
<evidence type="ECO:0000313" key="14">
    <source>
        <dbReference type="Proteomes" id="UP000245934"/>
    </source>
</evidence>
<dbReference type="GO" id="GO:0005737">
    <property type="term" value="C:cytoplasm"/>
    <property type="evidence" value="ECO:0007669"/>
    <property type="project" value="UniProtKB-SubCell"/>
</dbReference>
<dbReference type="Gene3D" id="2.40.50.140">
    <property type="entry name" value="Nucleic acid-binding proteins"/>
    <property type="match status" value="1"/>
</dbReference>
<dbReference type="PIRSF" id="PIRSF003025">
    <property type="entry name" value="eIF5A"/>
    <property type="match status" value="1"/>
</dbReference>
<evidence type="ECO:0000256" key="10">
    <source>
        <dbReference type="ARBA" id="ARBA00032163"/>
    </source>
</evidence>
<dbReference type="InterPro" id="IPR020189">
    <property type="entry name" value="IF5A_C"/>
</dbReference>
<dbReference type="InterPro" id="IPR014722">
    <property type="entry name" value="Rib_uL2_dom2"/>
</dbReference>
<protein>
    <recommendedName>
        <fullName evidence="4 11">Translation initiation factor 5A</fullName>
    </recommendedName>
    <alternativeName>
        <fullName evidence="10 11">Hypusine-containing protein</fullName>
    </alternativeName>
    <alternativeName>
        <fullName evidence="9 11">eIF-5A</fullName>
    </alternativeName>
</protein>